<evidence type="ECO:0000313" key="1">
    <source>
        <dbReference type="EMBL" id="AMM43865.1"/>
    </source>
</evidence>
<dbReference type="EMBL" id="KU574722">
    <property type="protein sequence ID" value="AMM43865.1"/>
    <property type="molecule type" value="Genomic_DNA"/>
</dbReference>
<evidence type="ECO:0000313" key="2">
    <source>
        <dbReference type="Proteomes" id="UP000223891"/>
    </source>
</evidence>
<gene>
    <name evidence="1" type="ORF">CBB_302</name>
</gene>
<keyword evidence="2" id="KW-1185">Reference proteome</keyword>
<proteinExistence type="predicted"/>
<dbReference type="Proteomes" id="UP000223891">
    <property type="component" value="Segment"/>
</dbReference>
<protein>
    <submittedName>
        <fullName evidence="1">Structural protein</fullName>
    </submittedName>
</protein>
<reference evidence="2" key="1">
    <citation type="submission" date="2016-01" db="EMBL/GenBank/DDBJ databases">
        <title>Isolation and Characterization of Enterobacteria phage CBB.</title>
        <authorList>
            <person name="Buttimer C.T.H."/>
            <person name="Hendrix H."/>
            <person name="Alexandre H."/>
            <person name="O'Mahony J."/>
            <person name="Lavigne R."/>
            <person name="Coffey A."/>
        </authorList>
    </citation>
    <scope>NUCLEOTIDE SEQUENCE [LARGE SCALE GENOMIC DNA]</scope>
</reference>
<organism evidence="1 2">
    <name type="scientific">Pectobacterium phage vB_PcaM_CBB</name>
    <dbReference type="NCBI Taxonomy" id="2772511"/>
    <lineage>
        <taxon>Viruses</taxon>
        <taxon>Duplodnaviria</taxon>
        <taxon>Heunggongvirae</taxon>
        <taxon>Uroviricota</taxon>
        <taxon>Caudoviricetes</taxon>
        <taxon>Mimasvirus</taxon>
        <taxon>Mimasvirus CBB</taxon>
    </lineage>
</organism>
<sequence>MAQKEIALMQVRMGKQRDLPLALEKGQIGFSTDVGRAFIGLPSTSDPASIVAGRTWENAPNSGKENVEIITEFTPWEIINSLVNKPYKITVPANGSTTINIQSTSRAFLEYMGYSNTTGSTLLESGAVQLVVNNGTVLITQQNNTNKSDGIAVLEYQNPAFDTGTKRMAITVKNSSAQACTVEFILRGWDAF</sequence>
<name>A0A1L2CV16_9CAUD</name>
<accession>A0A1L2CV16</accession>